<evidence type="ECO:0000259" key="4">
    <source>
        <dbReference type="PROSITE" id="PS50076"/>
    </source>
</evidence>
<evidence type="ECO:0000256" key="1">
    <source>
        <dbReference type="ARBA" id="ARBA00023186"/>
    </source>
</evidence>
<keyword evidence="2" id="KW-0175">Coiled coil</keyword>
<evidence type="ECO:0000313" key="6">
    <source>
        <dbReference type="Proteomes" id="UP000054217"/>
    </source>
</evidence>
<feature type="domain" description="J" evidence="4">
    <location>
        <begin position="12"/>
        <end position="80"/>
    </location>
</feature>
<keyword evidence="3" id="KW-0812">Transmembrane</keyword>
<evidence type="ECO:0000256" key="2">
    <source>
        <dbReference type="SAM" id="Coils"/>
    </source>
</evidence>
<dbReference type="InterPro" id="IPR024586">
    <property type="entry name" value="DnaJ-like_C11_C"/>
</dbReference>
<dbReference type="Gene3D" id="1.10.287.110">
    <property type="entry name" value="DnaJ domain"/>
    <property type="match status" value="1"/>
</dbReference>
<dbReference type="FunCoup" id="A0A0C3P8F9">
    <property type="interactions" value="287"/>
</dbReference>
<dbReference type="CDD" id="cd06257">
    <property type="entry name" value="DnaJ"/>
    <property type="match status" value="1"/>
</dbReference>
<reference evidence="5 6" key="1">
    <citation type="submission" date="2014-04" db="EMBL/GenBank/DDBJ databases">
        <authorList>
            <consortium name="DOE Joint Genome Institute"/>
            <person name="Kuo A."/>
            <person name="Kohler A."/>
            <person name="Costa M.D."/>
            <person name="Nagy L.G."/>
            <person name="Floudas D."/>
            <person name="Copeland A."/>
            <person name="Barry K.W."/>
            <person name="Cichocki N."/>
            <person name="Veneault-Fourrey C."/>
            <person name="LaButti K."/>
            <person name="Lindquist E.A."/>
            <person name="Lipzen A."/>
            <person name="Lundell T."/>
            <person name="Morin E."/>
            <person name="Murat C."/>
            <person name="Sun H."/>
            <person name="Tunlid A."/>
            <person name="Henrissat B."/>
            <person name="Grigoriev I.V."/>
            <person name="Hibbett D.S."/>
            <person name="Martin F."/>
            <person name="Nordberg H.P."/>
            <person name="Cantor M.N."/>
            <person name="Hua S.X."/>
        </authorList>
    </citation>
    <scope>NUCLEOTIDE SEQUENCE [LARGE SCALE GENOMIC DNA]</scope>
    <source>
        <strain evidence="5 6">Marx 270</strain>
    </source>
</reference>
<dbReference type="Pfam" id="PF00226">
    <property type="entry name" value="DnaJ"/>
    <property type="match status" value="1"/>
</dbReference>
<dbReference type="Pfam" id="PF11875">
    <property type="entry name" value="DnaJ-like_C11_C"/>
    <property type="match status" value="1"/>
</dbReference>
<feature type="transmembrane region" description="Helical" evidence="3">
    <location>
        <begin position="410"/>
        <end position="430"/>
    </location>
</feature>
<dbReference type="InterPro" id="IPR055225">
    <property type="entry name" value="DNAJC11-like_beta-barrel"/>
</dbReference>
<dbReference type="GO" id="GO:0042407">
    <property type="term" value="P:cristae formation"/>
    <property type="evidence" value="ECO:0007669"/>
    <property type="project" value="TreeGrafter"/>
</dbReference>
<accession>A0A0C3P8F9</accession>
<protein>
    <recommendedName>
        <fullName evidence="4">J domain-containing protein</fullName>
    </recommendedName>
</protein>
<dbReference type="InParanoid" id="A0A0C3P8F9"/>
<reference evidence="6" key="2">
    <citation type="submission" date="2015-01" db="EMBL/GenBank/DDBJ databases">
        <title>Evolutionary Origins and Diversification of the Mycorrhizal Mutualists.</title>
        <authorList>
            <consortium name="DOE Joint Genome Institute"/>
            <consortium name="Mycorrhizal Genomics Consortium"/>
            <person name="Kohler A."/>
            <person name="Kuo A."/>
            <person name="Nagy L.G."/>
            <person name="Floudas D."/>
            <person name="Copeland A."/>
            <person name="Barry K.W."/>
            <person name="Cichocki N."/>
            <person name="Veneault-Fourrey C."/>
            <person name="LaButti K."/>
            <person name="Lindquist E.A."/>
            <person name="Lipzen A."/>
            <person name="Lundell T."/>
            <person name="Morin E."/>
            <person name="Murat C."/>
            <person name="Riley R."/>
            <person name="Ohm R."/>
            <person name="Sun H."/>
            <person name="Tunlid A."/>
            <person name="Henrissat B."/>
            <person name="Grigoriev I.V."/>
            <person name="Hibbett D.S."/>
            <person name="Martin F."/>
        </authorList>
    </citation>
    <scope>NUCLEOTIDE SEQUENCE [LARGE SCALE GENOMIC DNA]</scope>
    <source>
        <strain evidence="6">Marx 270</strain>
    </source>
</reference>
<gene>
    <name evidence="5" type="ORF">M404DRAFT_288206</name>
</gene>
<keyword evidence="3" id="KW-1133">Transmembrane helix</keyword>
<evidence type="ECO:0000256" key="3">
    <source>
        <dbReference type="SAM" id="Phobius"/>
    </source>
</evidence>
<dbReference type="SMART" id="SM00271">
    <property type="entry name" value="DnaJ"/>
    <property type="match status" value="1"/>
</dbReference>
<dbReference type="PANTHER" id="PTHR44157">
    <property type="entry name" value="DNAJ HOMOLOG SUBFAMILY C MEMBER 11"/>
    <property type="match status" value="1"/>
</dbReference>
<dbReference type="PRINTS" id="PR00625">
    <property type="entry name" value="JDOMAIN"/>
</dbReference>
<dbReference type="EMBL" id="KN831954">
    <property type="protein sequence ID" value="KIO09750.1"/>
    <property type="molecule type" value="Genomic_DNA"/>
</dbReference>
<dbReference type="HOGENOM" id="CLU_019611_0_1_1"/>
<dbReference type="GO" id="GO:0005739">
    <property type="term" value="C:mitochondrion"/>
    <property type="evidence" value="ECO:0007669"/>
    <property type="project" value="GOC"/>
</dbReference>
<dbReference type="PANTHER" id="PTHR44157:SF1">
    <property type="entry name" value="DNAJ HOMOLOG SUBFAMILY C MEMBER 11"/>
    <property type="match status" value="1"/>
</dbReference>
<feature type="coiled-coil region" evidence="2">
    <location>
        <begin position="439"/>
        <end position="473"/>
    </location>
</feature>
<dbReference type="Proteomes" id="UP000054217">
    <property type="component" value="Unassembled WGS sequence"/>
</dbReference>
<dbReference type="InterPro" id="IPR001623">
    <property type="entry name" value="DnaJ_domain"/>
</dbReference>
<dbReference type="Pfam" id="PF22774">
    <property type="entry name" value="DNAJC11_beta-barrel"/>
    <property type="match status" value="1"/>
</dbReference>
<dbReference type="InterPro" id="IPR036869">
    <property type="entry name" value="J_dom_sf"/>
</dbReference>
<name>A0A0C3P8F9_PISTI</name>
<keyword evidence="6" id="KW-1185">Reference proteome</keyword>
<dbReference type="PROSITE" id="PS50076">
    <property type="entry name" value="DNAJ_2"/>
    <property type="match status" value="1"/>
</dbReference>
<dbReference type="InterPro" id="IPR052243">
    <property type="entry name" value="Mito_inner_membrane_organizer"/>
</dbReference>
<organism evidence="5 6">
    <name type="scientific">Pisolithus tinctorius Marx 270</name>
    <dbReference type="NCBI Taxonomy" id="870435"/>
    <lineage>
        <taxon>Eukaryota</taxon>
        <taxon>Fungi</taxon>
        <taxon>Dikarya</taxon>
        <taxon>Basidiomycota</taxon>
        <taxon>Agaricomycotina</taxon>
        <taxon>Agaricomycetes</taxon>
        <taxon>Agaricomycetidae</taxon>
        <taxon>Boletales</taxon>
        <taxon>Sclerodermatineae</taxon>
        <taxon>Pisolithaceae</taxon>
        <taxon>Pisolithus</taxon>
    </lineage>
</organism>
<keyword evidence="3" id="KW-0472">Membrane</keyword>
<keyword evidence="1" id="KW-0143">Chaperone</keyword>
<proteinExistence type="predicted"/>
<dbReference type="SUPFAM" id="SSF46565">
    <property type="entry name" value="Chaperone J-domain"/>
    <property type="match status" value="1"/>
</dbReference>
<dbReference type="OrthoDB" id="10250354at2759"/>
<evidence type="ECO:0000313" key="5">
    <source>
        <dbReference type="EMBL" id="KIO09750.1"/>
    </source>
</evidence>
<sequence length="575" mass="64317">MSSPESREEENYLYAVLNLPPTASQGEIRERYRALSITFHPDKQHDLRTKEVAAKKFLEIQKAYEVLSDPFLREVYDVLGAEGLNRQWPTELRSKDSEEIKAVLRHWKIDHSNEVLEKLLQPRGAVTCEVNASPLFARGDEYDGESRNISKRLSNVKVTGFGVRHGIVKAMGPKTVVGVTSEVRPGSRDIFAARGTLTGALRHQFSPRLVLELTAAFLNPHIITAKTTYSDNENAVSVQSNFIPAVWHFFPPVTTVSFARRLFRDSSTQGSVTWTYSPELPGGNLEFNVYSPREFDLDESIFGGPGSTSGLTAGVRTWSYGLTLAGLNSCIKAEFSLLFNELSLRLKASAEVGFRNVAYIVSAKWIGHRSAFGTGVGLSTKGVILRFQLTYLEQKWTLPITLTPDYDPDLAFYAVVIPSVALAFGYQFFLKPRRLAQRARYFEDARRALNDEKSELKREIETTTLLLQDVARRRMDAERSRAGLIILEATYGPSPDNEATDLDVDVTVPLQALVHNSQLYISSKTPKSGIPGFLDPAPAAPKSLRIRYLFRDRTHYAEISDSSPVVLPLKDHLVM</sequence>
<dbReference type="AlphaFoldDB" id="A0A0C3P8F9"/>
<dbReference type="STRING" id="870435.A0A0C3P8F9"/>